<evidence type="ECO:0000313" key="3">
    <source>
        <dbReference type="Proteomes" id="UP000269198"/>
    </source>
</evidence>
<comment type="caution">
    <text evidence="2">The sequence shown here is derived from an EMBL/GenBank/DDBJ whole genome shotgun (WGS) entry which is preliminary data.</text>
</comment>
<dbReference type="EMBL" id="RJMB01000022">
    <property type="protein sequence ID" value="RNL82530.1"/>
    <property type="molecule type" value="Genomic_DNA"/>
</dbReference>
<reference evidence="2 3" key="1">
    <citation type="submission" date="2018-11" db="EMBL/GenBank/DDBJ databases">
        <title>The genome draft of YIM 96095.</title>
        <authorList>
            <person name="Tang S.-K."/>
            <person name="Chunyu W.-X."/>
            <person name="Feng Y.-Z."/>
        </authorList>
    </citation>
    <scope>NUCLEOTIDE SEQUENCE [LARGE SCALE GENOMIC DNA]</scope>
    <source>
        <strain evidence="2 3">YIM 96095</strain>
    </source>
</reference>
<organism evidence="2 3">
    <name type="scientific">Halostreptopolyspora alba</name>
    <dbReference type="NCBI Taxonomy" id="2487137"/>
    <lineage>
        <taxon>Bacteria</taxon>
        <taxon>Bacillati</taxon>
        <taxon>Actinomycetota</taxon>
        <taxon>Actinomycetes</taxon>
        <taxon>Streptosporangiales</taxon>
        <taxon>Nocardiopsidaceae</taxon>
        <taxon>Halostreptopolyspora</taxon>
    </lineage>
</organism>
<keyword evidence="3" id="KW-1185">Reference proteome</keyword>
<protein>
    <recommendedName>
        <fullName evidence="4">AbiEi antitoxin C-terminal domain-containing protein</fullName>
    </recommendedName>
</protein>
<evidence type="ECO:0000256" key="1">
    <source>
        <dbReference type="SAM" id="MobiDB-lite"/>
    </source>
</evidence>
<dbReference type="AlphaFoldDB" id="A0A3N0E3X0"/>
<evidence type="ECO:0008006" key="4">
    <source>
        <dbReference type="Google" id="ProtNLM"/>
    </source>
</evidence>
<gene>
    <name evidence="2" type="ORF">EFW17_18785</name>
</gene>
<dbReference type="OrthoDB" id="3234479at2"/>
<name>A0A3N0E3X0_9ACTN</name>
<dbReference type="RefSeq" id="WP_123202736.1">
    <property type="nucleotide sequence ID" value="NZ_RJMB01000022.1"/>
</dbReference>
<evidence type="ECO:0000313" key="2">
    <source>
        <dbReference type="EMBL" id="RNL82530.1"/>
    </source>
</evidence>
<dbReference type="Proteomes" id="UP000269198">
    <property type="component" value="Unassembled WGS sequence"/>
</dbReference>
<proteinExistence type="predicted"/>
<feature type="region of interest" description="Disordered" evidence="1">
    <location>
        <begin position="180"/>
        <end position="227"/>
    </location>
</feature>
<sequence length="259" mass="27270">MFLTRLPCTGDDAVALFAAYQFGLVSHAQACRSGLGRAAVEARLRAGKWVPTPHSGVFRVAGFGASAWFRHVMAAILAVAPGAFACHETAARLWRLDGPPWGGEDVVHVGVRSRSTVPPWPRVGSGRARVRVHVLPVGDDELTCRPPFLVTSVRRTLDDLGRRTDRATFARVRDSAVRQRLVPSAAPVSRGRPPPHGRVGSALPSGGTGSRPGAGRRTPRARGGGSGTGACAALLRVSHGGRWVGGDCEGARCARTSRG</sequence>
<accession>A0A3N0E3X0</accession>